<dbReference type="InterPro" id="IPR029063">
    <property type="entry name" value="SAM-dependent_MTases_sf"/>
</dbReference>
<accession>A0A927HGE7</accession>
<dbReference type="Gene3D" id="3.40.50.150">
    <property type="entry name" value="Vaccinia Virus protein VP39"/>
    <property type="match status" value="1"/>
</dbReference>
<dbReference type="Proteomes" id="UP000635142">
    <property type="component" value="Unassembled WGS sequence"/>
</dbReference>
<reference evidence="2" key="1">
    <citation type="submission" date="2020-08" db="EMBL/GenBank/DDBJ databases">
        <title>Sulfitobacter aestuariivivens sp. nov., isolated from a tidal flat.</title>
        <authorList>
            <person name="Park S."/>
            <person name="Yoon J.-H."/>
        </authorList>
    </citation>
    <scope>NUCLEOTIDE SEQUENCE</scope>
    <source>
        <strain evidence="2">TSTF-M16</strain>
    </source>
</reference>
<evidence type="ECO:0000313" key="3">
    <source>
        <dbReference type="Proteomes" id="UP000635142"/>
    </source>
</evidence>
<dbReference type="GO" id="GO:0032259">
    <property type="term" value="P:methylation"/>
    <property type="evidence" value="ECO:0007669"/>
    <property type="project" value="UniProtKB-KW"/>
</dbReference>
<keyword evidence="3" id="KW-1185">Reference proteome</keyword>
<dbReference type="SUPFAM" id="SSF53335">
    <property type="entry name" value="S-adenosyl-L-methionine-dependent methyltransferases"/>
    <property type="match status" value="1"/>
</dbReference>
<dbReference type="InterPro" id="IPR052514">
    <property type="entry name" value="SAM-dependent_MTase"/>
</dbReference>
<evidence type="ECO:0000313" key="2">
    <source>
        <dbReference type="EMBL" id="MBD3665438.1"/>
    </source>
</evidence>
<keyword evidence="2" id="KW-0489">Methyltransferase</keyword>
<dbReference type="NCBIfam" id="TIGR01444">
    <property type="entry name" value="fkbM_fam"/>
    <property type="match status" value="1"/>
</dbReference>
<dbReference type="PANTHER" id="PTHR34203:SF15">
    <property type="entry name" value="SLL1173 PROTEIN"/>
    <property type="match status" value="1"/>
</dbReference>
<sequence length="312" mass="34845">MGADGFVIRFLALVAARFRPRALLLLLRWFHNKGVFKNIQTAWDPNWIRKHSSLCLPPNMAYLHGEGYKLWVDLNDHIGYRSFLKNEPFEMAVHAIASGLKIDSSGVILDNGANIGSASIPYCAQNGSVLIAIEDSRTNAAALCRNISSNQIRAHLHLVALTNRQDEGKFLPLYARQGNSGANSLVSRWNPSVTDGESELVPATTLDGLLDEETIQKIKLVKIDVEGAEYHVLSGASRFLKSNRAPILMEYRQDAARKFLDSDMRDVPELVCDRYPIVGLDQYFDEVSFDPSQSYENILLKPTPTPETGERD</sequence>
<proteinExistence type="predicted"/>
<dbReference type="RefSeq" id="WP_191076412.1">
    <property type="nucleotide sequence ID" value="NZ_JACTAG010000002.1"/>
</dbReference>
<gene>
    <name evidence="2" type="ORF">H9Q16_16010</name>
</gene>
<protein>
    <submittedName>
        <fullName evidence="2">FkbM family methyltransferase</fullName>
    </submittedName>
</protein>
<dbReference type="GO" id="GO:0008168">
    <property type="term" value="F:methyltransferase activity"/>
    <property type="evidence" value="ECO:0007669"/>
    <property type="project" value="UniProtKB-KW"/>
</dbReference>
<dbReference type="EMBL" id="JACTAG010000002">
    <property type="protein sequence ID" value="MBD3665438.1"/>
    <property type="molecule type" value="Genomic_DNA"/>
</dbReference>
<organism evidence="2 3">
    <name type="scientific">Sulfitobacter aestuariivivens</name>
    <dbReference type="NCBI Taxonomy" id="2766981"/>
    <lineage>
        <taxon>Bacteria</taxon>
        <taxon>Pseudomonadati</taxon>
        <taxon>Pseudomonadota</taxon>
        <taxon>Alphaproteobacteria</taxon>
        <taxon>Rhodobacterales</taxon>
        <taxon>Roseobacteraceae</taxon>
        <taxon>Sulfitobacter</taxon>
    </lineage>
</organism>
<dbReference type="PANTHER" id="PTHR34203">
    <property type="entry name" value="METHYLTRANSFERASE, FKBM FAMILY PROTEIN"/>
    <property type="match status" value="1"/>
</dbReference>
<evidence type="ECO:0000259" key="1">
    <source>
        <dbReference type="Pfam" id="PF05050"/>
    </source>
</evidence>
<feature type="domain" description="Methyltransferase FkbM" evidence="1">
    <location>
        <begin position="111"/>
        <end position="256"/>
    </location>
</feature>
<dbReference type="AlphaFoldDB" id="A0A927HGE7"/>
<name>A0A927HGE7_9RHOB</name>
<comment type="caution">
    <text evidence="2">The sequence shown here is derived from an EMBL/GenBank/DDBJ whole genome shotgun (WGS) entry which is preliminary data.</text>
</comment>
<dbReference type="Pfam" id="PF05050">
    <property type="entry name" value="Methyltransf_21"/>
    <property type="match status" value="1"/>
</dbReference>
<keyword evidence="2" id="KW-0808">Transferase</keyword>
<dbReference type="InterPro" id="IPR006342">
    <property type="entry name" value="FkbM_mtfrase"/>
</dbReference>